<dbReference type="GO" id="GO:0016787">
    <property type="term" value="F:hydrolase activity"/>
    <property type="evidence" value="ECO:0007669"/>
    <property type="project" value="UniProtKB-KW"/>
</dbReference>
<protein>
    <recommendedName>
        <fullName evidence="8">DDE Tnp4 domain-containing protein</fullName>
    </recommendedName>
</protein>
<evidence type="ECO:0000256" key="2">
    <source>
        <dbReference type="ARBA" id="ARBA00004123"/>
    </source>
</evidence>
<feature type="domain" description="DDE Tnp4" evidence="8">
    <location>
        <begin position="105"/>
        <end position="229"/>
    </location>
</feature>
<evidence type="ECO:0000256" key="7">
    <source>
        <dbReference type="ARBA" id="ARBA00023242"/>
    </source>
</evidence>
<dbReference type="InterPro" id="IPR027806">
    <property type="entry name" value="HARBI1_dom"/>
</dbReference>
<evidence type="ECO:0000313" key="10">
    <source>
        <dbReference type="Proteomes" id="UP001159042"/>
    </source>
</evidence>
<name>A0AAV8VAB9_9CUCU</name>
<evidence type="ECO:0000313" key="9">
    <source>
        <dbReference type="EMBL" id="KAJ8911115.1"/>
    </source>
</evidence>
<keyword evidence="6" id="KW-0378">Hydrolase</keyword>
<comment type="subcellular location">
    <subcellularLocation>
        <location evidence="2">Nucleus</location>
    </subcellularLocation>
</comment>
<dbReference type="Proteomes" id="UP001159042">
    <property type="component" value="Unassembled WGS sequence"/>
</dbReference>
<proteinExistence type="inferred from homology"/>
<dbReference type="GO" id="GO:0005634">
    <property type="term" value="C:nucleus"/>
    <property type="evidence" value="ECO:0007669"/>
    <property type="project" value="UniProtKB-SubCell"/>
</dbReference>
<dbReference type="GO" id="GO:0004518">
    <property type="term" value="F:nuclease activity"/>
    <property type="evidence" value="ECO:0007669"/>
    <property type="project" value="UniProtKB-KW"/>
</dbReference>
<sequence length="284" mass="32513">MDDDLAHLAIIGALEEAEIDNLIPRRLFHVRDNPFETLNDAKFIKTFRLSKPMVLDLCNIVEPFIAAPSRTSALDVLTALNFYGYGSYQLNVGQNVNTAISQPSICDPKLKILNVCARFPGSSHDSFIWNNSNAHTFMVNLHERGHRSFFLLGDSGYPLRSYLLTPCNDAVPDSPEDRYNIAQRRIRSIIERCNGVLKLRFRFLLKHRMLHYSPEKLSKIINAATVLHNMCIDANLPNVVEEPGDLDLDFGMYEADINLHMLQGRNPLNEGRRQRNYIIRTRFQ</sequence>
<evidence type="ECO:0000259" key="8">
    <source>
        <dbReference type="Pfam" id="PF13359"/>
    </source>
</evidence>
<organism evidence="9 10">
    <name type="scientific">Exocentrus adspersus</name>
    <dbReference type="NCBI Taxonomy" id="1586481"/>
    <lineage>
        <taxon>Eukaryota</taxon>
        <taxon>Metazoa</taxon>
        <taxon>Ecdysozoa</taxon>
        <taxon>Arthropoda</taxon>
        <taxon>Hexapoda</taxon>
        <taxon>Insecta</taxon>
        <taxon>Pterygota</taxon>
        <taxon>Neoptera</taxon>
        <taxon>Endopterygota</taxon>
        <taxon>Coleoptera</taxon>
        <taxon>Polyphaga</taxon>
        <taxon>Cucujiformia</taxon>
        <taxon>Chrysomeloidea</taxon>
        <taxon>Cerambycidae</taxon>
        <taxon>Lamiinae</taxon>
        <taxon>Acanthocinini</taxon>
        <taxon>Exocentrus</taxon>
    </lineage>
</organism>
<dbReference type="AlphaFoldDB" id="A0AAV8VAB9"/>
<keyword evidence="5" id="KW-0479">Metal-binding</keyword>
<dbReference type="PANTHER" id="PTHR22930">
    <property type="match status" value="1"/>
</dbReference>
<dbReference type="InterPro" id="IPR045249">
    <property type="entry name" value="HARBI1-like"/>
</dbReference>
<dbReference type="EMBL" id="JANEYG010000215">
    <property type="protein sequence ID" value="KAJ8911115.1"/>
    <property type="molecule type" value="Genomic_DNA"/>
</dbReference>
<keyword evidence="4" id="KW-0540">Nuclease</keyword>
<evidence type="ECO:0000256" key="3">
    <source>
        <dbReference type="ARBA" id="ARBA00006958"/>
    </source>
</evidence>
<dbReference type="Pfam" id="PF13359">
    <property type="entry name" value="DDE_Tnp_4"/>
    <property type="match status" value="1"/>
</dbReference>
<comment type="similarity">
    <text evidence="3">Belongs to the HARBI1 family.</text>
</comment>
<comment type="caution">
    <text evidence="9">The sequence shown here is derived from an EMBL/GenBank/DDBJ whole genome shotgun (WGS) entry which is preliminary data.</text>
</comment>
<keyword evidence="10" id="KW-1185">Reference proteome</keyword>
<accession>A0AAV8VAB9</accession>
<evidence type="ECO:0000256" key="4">
    <source>
        <dbReference type="ARBA" id="ARBA00022722"/>
    </source>
</evidence>
<dbReference type="GO" id="GO:0046872">
    <property type="term" value="F:metal ion binding"/>
    <property type="evidence" value="ECO:0007669"/>
    <property type="project" value="UniProtKB-KW"/>
</dbReference>
<evidence type="ECO:0000256" key="5">
    <source>
        <dbReference type="ARBA" id="ARBA00022723"/>
    </source>
</evidence>
<comment type="cofactor">
    <cofactor evidence="1">
        <name>a divalent metal cation</name>
        <dbReference type="ChEBI" id="CHEBI:60240"/>
    </cofactor>
</comment>
<gene>
    <name evidence="9" type="ORF">NQ315_003289</name>
</gene>
<evidence type="ECO:0000256" key="1">
    <source>
        <dbReference type="ARBA" id="ARBA00001968"/>
    </source>
</evidence>
<evidence type="ECO:0000256" key="6">
    <source>
        <dbReference type="ARBA" id="ARBA00022801"/>
    </source>
</evidence>
<keyword evidence="7" id="KW-0539">Nucleus</keyword>
<reference evidence="9 10" key="1">
    <citation type="journal article" date="2023" name="Insect Mol. Biol.">
        <title>Genome sequencing provides insights into the evolution of gene families encoding plant cell wall-degrading enzymes in longhorned beetles.</title>
        <authorList>
            <person name="Shin N.R."/>
            <person name="Okamura Y."/>
            <person name="Kirsch R."/>
            <person name="Pauchet Y."/>
        </authorList>
    </citation>
    <scope>NUCLEOTIDE SEQUENCE [LARGE SCALE GENOMIC DNA]</scope>
    <source>
        <strain evidence="9">EAD_L_NR</strain>
    </source>
</reference>
<dbReference type="PANTHER" id="PTHR22930:SF85">
    <property type="entry name" value="GH03217P-RELATED"/>
    <property type="match status" value="1"/>
</dbReference>